<evidence type="ECO:0000313" key="13">
    <source>
        <dbReference type="EMBL" id="PKQ67674.1"/>
    </source>
</evidence>
<evidence type="ECO:0000256" key="7">
    <source>
        <dbReference type="ARBA" id="ARBA00022801"/>
    </source>
</evidence>
<evidence type="ECO:0000256" key="9">
    <source>
        <dbReference type="ARBA" id="ARBA00022840"/>
    </source>
</evidence>
<dbReference type="Proteomes" id="UP000233387">
    <property type="component" value="Unassembled WGS sequence"/>
</dbReference>
<keyword evidence="4" id="KW-0540">Nuclease</keyword>
<proteinExistence type="inferred from homology"/>
<gene>
    <name evidence="13" type="ORF">Rain11_1949</name>
</gene>
<keyword evidence="3" id="KW-0808">Transferase</keyword>
<keyword evidence="10" id="KW-0051">Antiviral defense</keyword>
<evidence type="ECO:0000256" key="1">
    <source>
        <dbReference type="ARBA" id="ARBA00005700"/>
    </source>
</evidence>
<keyword evidence="6" id="KW-0255">Endonuclease</keyword>
<dbReference type="InterPro" id="IPR000160">
    <property type="entry name" value="GGDEF_dom"/>
</dbReference>
<name>A0A2N3IBC1_9BACT</name>
<dbReference type="OrthoDB" id="9768769at2"/>
<keyword evidence="5" id="KW-0547">Nucleotide-binding</keyword>
<sequence>MPQKFLLKCDISGIQGFIFDVPSDGAARQLKARSFYVFALTEIAYEYFTQKVAPPQLIYKGGGNFFAYFETEKEKLGEAIQNFQKEFLQENIFPAFAFIESKGEFKEDMKQIAQKANTTKFQKPLYCEAYDYSPIKSEKWEEFTQYLVRSNGYVIKSEFQKNNPFSKAGFTFELREKDALQFEGKILNKMPIGKRGIVEFDEIAQKATGDKKLAALAMDVDNLGSLFRDKEENDYKLNSQNLTSFFEKEIYNLLKTHIQEHYIYPVFSGGDDCFLVGAWDKILEIARLIQNNFQNFAKNKNLPNTLSAGVVIVSPRFPMVRMAEEAENALKTAKSNGKNAICIFGEVLRWNEFEQAYKIACELKKFVEAKELSRNILHRLQSSELGFTSLQEQKAGKINFPRVHRLKYYLRNIDKDTPARSYLEQLFENYKNALLTHFLKKPNAPNPALYVVAARWAELLTKSANTEN</sequence>
<dbReference type="PROSITE" id="PS50887">
    <property type="entry name" value="GGDEF"/>
    <property type="match status" value="1"/>
</dbReference>
<dbReference type="Gene3D" id="3.30.70.270">
    <property type="match status" value="1"/>
</dbReference>
<dbReference type="RefSeq" id="WP_101359214.1">
    <property type="nucleotide sequence ID" value="NZ_NKXO01000031.1"/>
</dbReference>
<evidence type="ECO:0000313" key="14">
    <source>
        <dbReference type="Proteomes" id="UP000233387"/>
    </source>
</evidence>
<keyword evidence="8" id="KW-0269">Exonuclease</keyword>
<evidence type="ECO:0000259" key="12">
    <source>
        <dbReference type="PROSITE" id="PS50887"/>
    </source>
</evidence>
<dbReference type="InterPro" id="IPR052117">
    <property type="entry name" value="Cas10/Csm1_subtype-III-A"/>
</dbReference>
<keyword evidence="9" id="KW-0067">ATP-binding</keyword>
<evidence type="ECO:0000256" key="11">
    <source>
        <dbReference type="ARBA" id="ARBA00032922"/>
    </source>
</evidence>
<keyword evidence="7" id="KW-0378">Hydrolase</keyword>
<comment type="caution">
    <text evidence="13">The sequence shown here is derived from an EMBL/GenBank/DDBJ whole genome shotgun (WGS) entry which is preliminary data.</text>
</comment>
<dbReference type="NCBIfam" id="TIGR02578">
    <property type="entry name" value="cas_TM1811_Csm1"/>
    <property type="match status" value="1"/>
</dbReference>
<dbReference type="Pfam" id="PF18211">
    <property type="entry name" value="Csm1_B"/>
    <property type="match status" value="1"/>
</dbReference>
<dbReference type="PANTHER" id="PTHR36528">
    <property type="entry name" value="CRISPR SYSTEM SINGLE-STRAND-SPECIFIC DEOXYRIBONUCLEASE CAS10/CSM1 (SUBTYPE III-A)"/>
    <property type="match status" value="1"/>
</dbReference>
<accession>A0A2N3IBC1</accession>
<dbReference type="GO" id="GO:0051607">
    <property type="term" value="P:defense response to virus"/>
    <property type="evidence" value="ECO:0007669"/>
    <property type="project" value="UniProtKB-KW"/>
</dbReference>
<dbReference type="AlphaFoldDB" id="A0A2N3IBC1"/>
<dbReference type="InterPro" id="IPR054767">
    <property type="entry name" value="Cas10-Cmr2_palm2"/>
</dbReference>
<reference evidence="13 14" key="1">
    <citation type="submission" date="2017-06" db="EMBL/GenBank/DDBJ databases">
        <title>Raineya orbicola gen. nov., sp. nov. a slightly thermophilic bacterium of the phylum Bacteroidetes and the description of Raineyaceae fam. nov.</title>
        <authorList>
            <person name="Albuquerque L."/>
            <person name="Polonia A.R.M."/>
            <person name="Barroso C."/>
            <person name="Froufe H.J.C."/>
            <person name="Lage O."/>
            <person name="Lobo-Da-Cunha A."/>
            <person name="Egas C."/>
            <person name="Da Costa M.S."/>
        </authorList>
    </citation>
    <scope>NUCLEOTIDE SEQUENCE [LARGE SCALE GENOMIC DNA]</scope>
    <source>
        <strain evidence="13 14">SPSPC-11</strain>
    </source>
</reference>
<keyword evidence="14" id="KW-1185">Reference proteome</keyword>
<dbReference type="GO" id="GO:0004519">
    <property type="term" value="F:endonuclease activity"/>
    <property type="evidence" value="ECO:0007669"/>
    <property type="project" value="UniProtKB-KW"/>
</dbReference>
<dbReference type="InterPro" id="IPR041062">
    <property type="entry name" value="Csm1_B"/>
</dbReference>
<dbReference type="GO" id="GO:0004527">
    <property type="term" value="F:exonuclease activity"/>
    <property type="evidence" value="ECO:0007669"/>
    <property type="project" value="UniProtKB-KW"/>
</dbReference>
<evidence type="ECO:0000256" key="5">
    <source>
        <dbReference type="ARBA" id="ARBA00022741"/>
    </source>
</evidence>
<organism evidence="13 14">
    <name type="scientific">Raineya orbicola</name>
    <dbReference type="NCBI Taxonomy" id="2016530"/>
    <lineage>
        <taxon>Bacteria</taxon>
        <taxon>Pseudomonadati</taxon>
        <taxon>Bacteroidota</taxon>
        <taxon>Cytophagia</taxon>
        <taxon>Cytophagales</taxon>
        <taxon>Raineyaceae</taxon>
        <taxon>Raineya</taxon>
    </lineage>
</organism>
<dbReference type="InterPro" id="IPR013408">
    <property type="entry name" value="Cas10/Csm1"/>
</dbReference>
<evidence type="ECO:0000256" key="8">
    <source>
        <dbReference type="ARBA" id="ARBA00022839"/>
    </source>
</evidence>
<evidence type="ECO:0000256" key="6">
    <source>
        <dbReference type="ARBA" id="ARBA00022759"/>
    </source>
</evidence>
<dbReference type="EMBL" id="NKXO01000031">
    <property type="protein sequence ID" value="PKQ67674.1"/>
    <property type="molecule type" value="Genomic_DNA"/>
</dbReference>
<evidence type="ECO:0000256" key="3">
    <source>
        <dbReference type="ARBA" id="ARBA00022679"/>
    </source>
</evidence>
<protein>
    <recommendedName>
        <fullName evidence="2">CRISPR system single-strand-specific deoxyribonuclease Cas10/Csm1 (subtype III-A)</fullName>
    </recommendedName>
    <alternativeName>
        <fullName evidence="11">Cyclic oligoadenylate synthase</fullName>
    </alternativeName>
</protein>
<evidence type="ECO:0000256" key="10">
    <source>
        <dbReference type="ARBA" id="ARBA00023118"/>
    </source>
</evidence>
<comment type="similarity">
    <text evidence="1">Belongs to the CRISPR-associated Cas10/Csm1 family.</text>
</comment>
<dbReference type="InterPro" id="IPR043128">
    <property type="entry name" value="Rev_trsase/Diguanyl_cyclase"/>
</dbReference>
<feature type="domain" description="GGDEF" evidence="12">
    <location>
        <begin position="211"/>
        <end position="346"/>
    </location>
</feature>
<dbReference type="Pfam" id="PF22335">
    <property type="entry name" value="Cas10-Cmr2_palm2"/>
    <property type="match status" value="1"/>
</dbReference>
<dbReference type="PANTHER" id="PTHR36528:SF1">
    <property type="entry name" value="CRISPR SYSTEM SINGLE-STRAND-SPECIFIC DEOXYRIBONUCLEASE CAS10_CSM1 (SUBTYPE III-A)"/>
    <property type="match status" value="1"/>
</dbReference>
<evidence type="ECO:0000256" key="4">
    <source>
        <dbReference type="ARBA" id="ARBA00022722"/>
    </source>
</evidence>
<dbReference type="GO" id="GO:0016740">
    <property type="term" value="F:transferase activity"/>
    <property type="evidence" value="ECO:0007669"/>
    <property type="project" value="UniProtKB-KW"/>
</dbReference>
<dbReference type="GO" id="GO:0005524">
    <property type="term" value="F:ATP binding"/>
    <property type="evidence" value="ECO:0007669"/>
    <property type="project" value="UniProtKB-KW"/>
</dbReference>
<evidence type="ECO:0000256" key="2">
    <source>
        <dbReference type="ARBA" id="ARBA00014333"/>
    </source>
</evidence>